<dbReference type="Gene3D" id="3.40.50.720">
    <property type="entry name" value="NAD(P)-binding Rossmann-like Domain"/>
    <property type="match status" value="1"/>
</dbReference>
<keyword evidence="7 8" id="KW-0131">Cell cycle</keyword>
<evidence type="ECO:0000256" key="3">
    <source>
        <dbReference type="ARBA" id="ARBA00022490"/>
    </source>
</evidence>
<gene>
    <name evidence="7 11" type="primary">murD</name>
    <name evidence="11" type="ORF">QQX04_11755</name>
</gene>
<keyword evidence="7 8" id="KW-0961">Cell wall biogenesis/degradation</keyword>
<dbReference type="PANTHER" id="PTHR43692">
    <property type="entry name" value="UDP-N-ACETYLMURAMOYLALANINE--D-GLUTAMATE LIGASE"/>
    <property type="match status" value="1"/>
</dbReference>
<dbReference type="HAMAP" id="MF_00639">
    <property type="entry name" value="MurD"/>
    <property type="match status" value="1"/>
</dbReference>
<feature type="domain" description="Mur ligase C-terminal" evidence="9">
    <location>
        <begin position="309"/>
        <end position="429"/>
    </location>
</feature>
<reference evidence="11" key="1">
    <citation type="submission" date="2023-06" db="EMBL/GenBank/DDBJ databases">
        <title>SYSU T00b26.</title>
        <authorList>
            <person name="Gao L."/>
            <person name="Fang B.-Z."/>
            <person name="Li W.-J."/>
        </authorList>
    </citation>
    <scope>NUCLEOTIDE SEQUENCE</scope>
    <source>
        <strain evidence="11">SYSU T00b26</strain>
    </source>
</reference>
<evidence type="ECO:0000256" key="6">
    <source>
        <dbReference type="ARBA" id="ARBA00022840"/>
    </source>
</evidence>
<dbReference type="Pfam" id="PF08245">
    <property type="entry name" value="Mur_ligase_M"/>
    <property type="match status" value="1"/>
</dbReference>
<keyword evidence="3 7" id="KW-0963">Cytoplasm</keyword>
<comment type="caution">
    <text evidence="11">The sequence shown here is derived from an EMBL/GenBank/DDBJ whole genome shotgun (WGS) entry which is preliminary data.</text>
</comment>
<dbReference type="Gene3D" id="3.90.190.20">
    <property type="entry name" value="Mur ligase, C-terminal domain"/>
    <property type="match status" value="1"/>
</dbReference>
<keyword evidence="5 7" id="KW-0547">Nucleotide-binding</keyword>
<evidence type="ECO:0000313" key="11">
    <source>
        <dbReference type="EMBL" id="MDN4473669.1"/>
    </source>
</evidence>
<evidence type="ECO:0000259" key="9">
    <source>
        <dbReference type="Pfam" id="PF02875"/>
    </source>
</evidence>
<dbReference type="InterPro" id="IPR013221">
    <property type="entry name" value="Mur_ligase_cen"/>
</dbReference>
<comment type="pathway">
    <text evidence="2 7 8">Cell wall biogenesis; peptidoglycan biosynthesis.</text>
</comment>
<dbReference type="InterPro" id="IPR004101">
    <property type="entry name" value="Mur_ligase_C"/>
</dbReference>
<dbReference type="Proteomes" id="UP001172738">
    <property type="component" value="Unassembled WGS sequence"/>
</dbReference>
<dbReference type="SUPFAM" id="SSF51984">
    <property type="entry name" value="MurCD N-terminal domain"/>
    <property type="match status" value="1"/>
</dbReference>
<evidence type="ECO:0000256" key="7">
    <source>
        <dbReference type="HAMAP-Rule" id="MF_00639"/>
    </source>
</evidence>
<dbReference type="GO" id="GO:0008764">
    <property type="term" value="F:UDP-N-acetylmuramoylalanine-D-glutamate ligase activity"/>
    <property type="evidence" value="ECO:0007669"/>
    <property type="project" value="UniProtKB-EC"/>
</dbReference>
<dbReference type="Pfam" id="PF02875">
    <property type="entry name" value="Mur_ligase_C"/>
    <property type="match status" value="1"/>
</dbReference>
<protein>
    <recommendedName>
        <fullName evidence="7 8">UDP-N-acetylmuramoylalanine--D-glutamate ligase</fullName>
        <ecNumber evidence="7 8">6.3.2.9</ecNumber>
    </recommendedName>
    <alternativeName>
        <fullName evidence="7">D-glutamic acid-adding enzyme</fullName>
    </alternativeName>
    <alternativeName>
        <fullName evidence="7">UDP-N-acetylmuramoyl-L-alanyl-D-glutamate synthetase</fullName>
    </alternativeName>
</protein>
<dbReference type="InterPro" id="IPR036565">
    <property type="entry name" value="Mur-like_cat_sf"/>
</dbReference>
<dbReference type="NCBIfam" id="TIGR01087">
    <property type="entry name" value="murD"/>
    <property type="match status" value="1"/>
</dbReference>
<dbReference type="InterPro" id="IPR036615">
    <property type="entry name" value="Mur_ligase_C_dom_sf"/>
</dbReference>
<keyword evidence="7 8" id="KW-0132">Cell division</keyword>
<proteinExistence type="inferred from homology"/>
<evidence type="ECO:0000313" key="12">
    <source>
        <dbReference type="Proteomes" id="UP001172738"/>
    </source>
</evidence>
<keyword evidence="4 7" id="KW-0436">Ligase</keyword>
<evidence type="ECO:0000256" key="8">
    <source>
        <dbReference type="RuleBase" id="RU003664"/>
    </source>
</evidence>
<keyword evidence="7 8" id="KW-0133">Cell shape</keyword>
<comment type="function">
    <text evidence="7 8">Cell wall formation. Catalyzes the addition of glutamate to the nucleotide precursor UDP-N-acetylmuramoyl-L-alanine (UMA).</text>
</comment>
<keyword evidence="7 8" id="KW-0573">Peptidoglycan synthesis</keyword>
<dbReference type="InterPro" id="IPR005762">
    <property type="entry name" value="MurD"/>
</dbReference>
<feature type="binding site" evidence="7">
    <location>
        <begin position="101"/>
        <end position="107"/>
    </location>
    <ligand>
        <name>ATP</name>
        <dbReference type="ChEBI" id="CHEBI:30616"/>
    </ligand>
</feature>
<dbReference type="RefSeq" id="WP_301129420.1">
    <property type="nucleotide sequence ID" value="NZ_JAUHPV010000007.1"/>
</dbReference>
<dbReference type="EC" id="6.3.2.9" evidence="7 8"/>
<keyword evidence="6 7" id="KW-0067">ATP-binding</keyword>
<comment type="subcellular location">
    <subcellularLocation>
        <location evidence="1 7 8">Cytoplasm</location>
    </subcellularLocation>
</comment>
<dbReference type="EMBL" id="JAUHPV010000007">
    <property type="protein sequence ID" value="MDN4473669.1"/>
    <property type="molecule type" value="Genomic_DNA"/>
</dbReference>
<dbReference type="PANTHER" id="PTHR43692:SF1">
    <property type="entry name" value="UDP-N-ACETYLMURAMOYLALANINE--D-GLUTAMATE LIGASE"/>
    <property type="match status" value="1"/>
</dbReference>
<dbReference type="SUPFAM" id="SSF53244">
    <property type="entry name" value="MurD-like peptide ligases, peptide-binding domain"/>
    <property type="match status" value="1"/>
</dbReference>
<keyword evidence="12" id="KW-1185">Reference proteome</keyword>
<feature type="domain" description="Mur ligase central" evidence="10">
    <location>
        <begin position="99"/>
        <end position="286"/>
    </location>
</feature>
<comment type="catalytic activity">
    <reaction evidence="7 8">
        <text>UDP-N-acetyl-alpha-D-muramoyl-L-alanine + D-glutamate + ATP = UDP-N-acetyl-alpha-D-muramoyl-L-alanyl-D-glutamate + ADP + phosphate + H(+)</text>
        <dbReference type="Rhea" id="RHEA:16429"/>
        <dbReference type="ChEBI" id="CHEBI:15378"/>
        <dbReference type="ChEBI" id="CHEBI:29986"/>
        <dbReference type="ChEBI" id="CHEBI:30616"/>
        <dbReference type="ChEBI" id="CHEBI:43474"/>
        <dbReference type="ChEBI" id="CHEBI:83898"/>
        <dbReference type="ChEBI" id="CHEBI:83900"/>
        <dbReference type="ChEBI" id="CHEBI:456216"/>
        <dbReference type="EC" id="6.3.2.9"/>
    </reaction>
</comment>
<comment type="similarity">
    <text evidence="7">Belongs to the MurCDEF family.</text>
</comment>
<sequence length="453" mass="47087">MSIAGLRVLILGVGVAGTSALRACREDGAHAVTVDANGKADHRDVSELDLAEFDVVMASAAFAPHSSAIVACQEAGLPIWSEMEFAWRVRREGVPWVLVTGTNGKTTTTQMVGAIAEAGGMDVAVCGNMGIPVITAGREEHDLVAVEIASLQLHFTETLSPHAAVCLNADDDHTDWHGTLEAYREAKARVYRHVQVACVYPAADALVESMVEEAEVVEGCRAVGVALGSPAPSQLGVVEGILADRAFVADRRREAAELGHVSDLAHLVAGSVPPYLVTNALAAAALARAVGVAPEAVGEGLRGFALDKHRTAFVREIDGVSYVDDSKATNAHAAIAAFGGMAQGSVVWIAGGQPKGQEFSALVQAVRDRVKAVVLIGEDPAPLLSALQGHAPDIPVTRVEPGDTVMARAVASARSLAVAGDTVLLSPACASFDQFASYADRGEAFAEQARSLE</sequence>
<name>A0ABT8G3E5_9MICO</name>
<dbReference type="Gene3D" id="3.40.1190.10">
    <property type="entry name" value="Mur-like, catalytic domain"/>
    <property type="match status" value="1"/>
</dbReference>
<evidence type="ECO:0000256" key="1">
    <source>
        <dbReference type="ARBA" id="ARBA00004496"/>
    </source>
</evidence>
<evidence type="ECO:0000259" key="10">
    <source>
        <dbReference type="Pfam" id="PF08245"/>
    </source>
</evidence>
<dbReference type="SUPFAM" id="SSF53623">
    <property type="entry name" value="MurD-like peptide ligases, catalytic domain"/>
    <property type="match status" value="1"/>
</dbReference>
<organism evidence="11 12">
    <name type="scientific">Demequina zhanjiangensis</name>
    <dbReference type="NCBI Taxonomy" id="3051659"/>
    <lineage>
        <taxon>Bacteria</taxon>
        <taxon>Bacillati</taxon>
        <taxon>Actinomycetota</taxon>
        <taxon>Actinomycetes</taxon>
        <taxon>Micrococcales</taxon>
        <taxon>Demequinaceae</taxon>
        <taxon>Demequina</taxon>
    </lineage>
</organism>
<evidence type="ECO:0000256" key="4">
    <source>
        <dbReference type="ARBA" id="ARBA00022598"/>
    </source>
</evidence>
<evidence type="ECO:0000256" key="5">
    <source>
        <dbReference type="ARBA" id="ARBA00022741"/>
    </source>
</evidence>
<evidence type="ECO:0000256" key="2">
    <source>
        <dbReference type="ARBA" id="ARBA00004752"/>
    </source>
</evidence>
<accession>A0ABT8G3E5</accession>